<reference evidence="2 3" key="1">
    <citation type="submission" date="2020-04" db="EMBL/GenBank/DDBJ databases">
        <title>Perkinsus olseni comparative genomics.</title>
        <authorList>
            <person name="Bogema D.R."/>
        </authorList>
    </citation>
    <scope>NUCLEOTIDE SEQUENCE [LARGE SCALE GENOMIC DNA]</scope>
    <source>
        <strain evidence="2">ATCC PRA-205</strain>
    </source>
</reference>
<sequence length="268" mass="30009">MINFMLTWLIAAQALVTTSAQTVGKFTHSLGPFDVSYVVNEDHEVSFVLSSNRPGLPNYHSFGPYPLIEVTPSTYTVDFKGAKDNVDAWYNTLVAYMIASGMVDPVHMPPLAGIKKGDLVTLTYLGTFTFTTQLRSGAISCELVSREMRDGVYVYKEAGDPSPFEVHFDTSKRSRGSPLHIWIGCYKNFVKNPYELYYYRTVSLPYGPYVLGSGSEGYVKDLFRRARQPCPTKHFDDNDLKKVIAVNERTIYATFAGATRALTYRGPV</sequence>
<dbReference type="EMBL" id="JABANM010038249">
    <property type="protein sequence ID" value="KAF4677805.1"/>
    <property type="molecule type" value="Genomic_DNA"/>
</dbReference>
<evidence type="ECO:0000256" key="1">
    <source>
        <dbReference type="SAM" id="SignalP"/>
    </source>
</evidence>
<accession>A0A7J6N1T7</accession>
<feature type="chain" id="PRO_5029851052" evidence="1">
    <location>
        <begin position="21"/>
        <end position="268"/>
    </location>
</feature>
<dbReference type="AlphaFoldDB" id="A0A7J6N1T7"/>
<dbReference type="Proteomes" id="UP000574390">
    <property type="component" value="Unassembled WGS sequence"/>
</dbReference>
<feature type="signal peptide" evidence="1">
    <location>
        <begin position="1"/>
        <end position="20"/>
    </location>
</feature>
<keyword evidence="1" id="KW-0732">Signal</keyword>
<gene>
    <name evidence="2" type="ORF">FOZ62_031282</name>
</gene>
<evidence type="ECO:0000313" key="2">
    <source>
        <dbReference type="EMBL" id="KAF4677805.1"/>
    </source>
</evidence>
<protein>
    <submittedName>
        <fullName evidence="2">Uncharacterized protein</fullName>
    </submittedName>
</protein>
<name>A0A7J6N1T7_PEROL</name>
<organism evidence="2 3">
    <name type="scientific">Perkinsus olseni</name>
    <name type="common">Perkinsus atlanticus</name>
    <dbReference type="NCBI Taxonomy" id="32597"/>
    <lineage>
        <taxon>Eukaryota</taxon>
        <taxon>Sar</taxon>
        <taxon>Alveolata</taxon>
        <taxon>Perkinsozoa</taxon>
        <taxon>Perkinsea</taxon>
        <taxon>Perkinsida</taxon>
        <taxon>Perkinsidae</taxon>
        <taxon>Perkinsus</taxon>
    </lineage>
</organism>
<proteinExistence type="predicted"/>
<comment type="caution">
    <text evidence="2">The sequence shown here is derived from an EMBL/GenBank/DDBJ whole genome shotgun (WGS) entry which is preliminary data.</text>
</comment>
<evidence type="ECO:0000313" key="3">
    <source>
        <dbReference type="Proteomes" id="UP000574390"/>
    </source>
</evidence>